<dbReference type="RefSeq" id="XP_040785620.1">
    <property type="nucleotide sequence ID" value="XM_040933688.1"/>
</dbReference>
<proteinExistence type="predicted"/>
<dbReference type="AlphaFoldDB" id="A0A9P4GCU1"/>
<reference evidence="2" key="1">
    <citation type="submission" date="2020-01" db="EMBL/GenBank/DDBJ databases">
        <authorList>
            <consortium name="DOE Joint Genome Institute"/>
            <person name="Haridas S."/>
            <person name="Albert R."/>
            <person name="Binder M."/>
            <person name="Bloem J."/>
            <person name="Labutti K."/>
            <person name="Salamov A."/>
            <person name="Andreopoulos B."/>
            <person name="Baker S.E."/>
            <person name="Barry K."/>
            <person name="Bills G."/>
            <person name="Bluhm B.H."/>
            <person name="Cannon C."/>
            <person name="Castanera R."/>
            <person name="Culley D.E."/>
            <person name="Daum C."/>
            <person name="Ezra D."/>
            <person name="Gonzalez J.B."/>
            <person name="Henrissat B."/>
            <person name="Kuo A."/>
            <person name="Liang C."/>
            <person name="Lipzen A."/>
            <person name="Lutzoni F."/>
            <person name="Magnuson J."/>
            <person name="Mondo S."/>
            <person name="Nolan M."/>
            <person name="Ohm R."/>
            <person name="Pangilinan J."/>
            <person name="Park H.-J."/>
            <person name="Ramirez L."/>
            <person name="Alfaro M."/>
            <person name="Sun H."/>
            <person name="Tritt A."/>
            <person name="Yoshinaga Y."/>
            <person name="Zwiers L.-H."/>
            <person name="Turgeon B.G."/>
            <person name="Goodwin S.B."/>
            <person name="Spatafora J.W."/>
            <person name="Crous P.W."/>
            <person name="Grigoriev I.V."/>
        </authorList>
    </citation>
    <scope>NUCLEOTIDE SEQUENCE</scope>
    <source>
        <strain evidence="2">CBS 394.84</strain>
    </source>
</reference>
<feature type="region of interest" description="Disordered" evidence="1">
    <location>
        <begin position="47"/>
        <end position="89"/>
    </location>
</feature>
<evidence type="ECO:0000256" key="1">
    <source>
        <dbReference type="SAM" id="MobiDB-lite"/>
    </source>
</evidence>
<feature type="compositionally biased region" description="Pro residues" evidence="1">
    <location>
        <begin position="60"/>
        <end position="84"/>
    </location>
</feature>
<evidence type="ECO:0000313" key="2">
    <source>
        <dbReference type="EMBL" id="KAF1843057.1"/>
    </source>
</evidence>
<evidence type="ECO:0000313" key="3">
    <source>
        <dbReference type="Proteomes" id="UP000800039"/>
    </source>
</evidence>
<protein>
    <recommendedName>
        <fullName evidence="4">DNA recombination and repair protein Rad51-like C-terminal domain-containing protein</fullName>
    </recommendedName>
</protein>
<comment type="caution">
    <text evidence="2">The sequence shown here is derived from an EMBL/GenBank/DDBJ whole genome shotgun (WGS) entry which is preliminary data.</text>
</comment>
<dbReference type="Proteomes" id="UP000800039">
    <property type="component" value="Unassembled WGS sequence"/>
</dbReference>
<accession>A0A9P4GCU1</accession>
<sequence length="175" mass="18791">MILIDNLASVINPLLKKDYIQANTLASTFLTALTRLTHSHGLHTLLLNPTSAPRSASAPLHPPQNPGQVAPPPPQRAQHPPQPPSVFASNTAVPNLMNVLGRHVDVGLLVTRVPRRKLDARVFYSDGGGSNRGSTVRQGKGPEMIGVMEVMSDRWGGRVGAWGTFVESENGLKDV</sequence>
<dbReference type="EMBL" id="ML976617">
    <property type="protein sequence ID" value="KAF1843057.1"/>
    <property type="molecule type" value="Genomic_DNA"/>
</dbReference>
<name>A0A9P4GCU1_9PLEO</name>
<keyword evidence="3" id="KW-1185">Reference proteome</keyword>
<evidence type="ECO:0008006" key="4">
    <source>
        <dbReference type="Google" id="ProtNLM"/>
    </source>
</evidence>
<organism evidence="2 3">
    <name type="scientific">Cucurbitaria berberidis CBS 394.84</name>
    <dbReference type="NCBI Taxonomy" id="1168544"/>
    <lineage>
        <taxon>Eukaryota</taxon>
        <taxon>Fungi</taxon>
        <taxon>Dikarya</taxon>
        <taxon>Ascomycota</taxon>
        <taxon>Pezizomycotina</taxon>
        <taxon>Dothideomycetes</taxon>
        <taxon>Pleosporomycetidae</taxon>
        <taxon>Pleosporales</taxon>
        <taxon>Pleosporineae</taxon>
        <taxon>Cucurbitariaceae</taxon>
        <taxon>Cucurbitaria</taxon>
    </lineage>
</organism>
<dbReference type="GeneID" id="63850939"/>
<dbReference type="OrthoDB" id="336321at2759"/>
<gene>
    <name evidence="2" type="ORF">K460DRAFT_367987</name>
</gene>